<sequence>MPTSKDFSNKRSLFHQCEILSSDRTRIGYKSIGKGPGIILVHGALRDSNDYTRLAIALSHCFTVHLMDRRGRGLSGPQGLEYAMNKECEDVQAIREATGADYLIGHSYGGLVSLELARMDASITKVALYEPGVLINPMDDAWMLRYEQAMLKNDRLGAFAHFVRGMGHTPLTRLPYWYAKLILRLMVRGNHWSKTAQLLPQNLLEHREVQRLSSSYLNYNSIHADMLLIQGGKSSDSTKEMMKELNRTIAMSTLETVNKLDHFGPENDGGPDQIVNLLTNFFLISEGD</sequence>
<accession>A0ABM9CUS3</accession>
<dbReference type="SUPFAM" id="SSF53474">
    <property type="entry name" value="alpha/beta-Hydrolases"/>
    <property type="match status" value="1"/>
</dbReference>
<dbReference type="PANTHER" id="PTHR43798">
    <property type="entry name" value="MONOACYLGLYCEROL LIPASE"/>
    <property type="match status" value="1"/>
</dbReference>
<reference evidence="2" key="1">
    <citation type="submission" date="2022-01" db="EMBL/GenBank/DDBJ databases">
        <authorList>
            <person name="Criscuolo A."/>
        </authorList>
    </citation>
    <scope>NUCLEOTIDE SEQUENCE</scope>
    <source>
        <strain evidence="2">CIP111891</strain>
    </source>
</reference>
<gene>
    <name evidence="2" type="ORF">PAECIP111891_05498</name>
</gene>
<dbReference type="EMBL" id="CAKMMW010000022">
    <property type="protein sequence ID" value="CAH1223331.1"/>
    <property type="molecule type" value="Genomic_DNA"/>
</dbReference>
<protein>
    <recommendedName>
        <fullName evidence="1">AB hydrolase-1 domain-containing protein</fullName>
    </recommendedName>
</protein>
<dbReference type="Proteomes" id="UP000838821">
    <property type="component" value="Unassembled WGS sequence"/>
</dbReference>
<evidence type="ECO:0000313" key="2">
    <source>
        <dbReference type="EMBL" id="CAH1223331.1"/>
    </source>
</evidence>
<dbReference type="RefSeq" id="WP_236291622.1">
    <property type="nucleotide sequence ID" value="NZ_CAKMMW010000022.1"/>
</dbReference>
<organism evidence="2 3">
    <name type="scientific">Paenibacillus allorhizoplanae</name>
    <dbReference type="NCBI Taxonomy" id="2905648"/>
    <lineage>
        <taxon>Bacteria</taxon>
        <taxon>Bacillati</taxon>
        <taxon>Bacillota</taxon>
        <taxon>Bacilli</taxon>
        <taxon>Bacillales</taxon>
        <taxon>Paenibacillaceae</taxon>
        <taxon>Paenibacillus</taxon>
    </lineage>
</organism>
<evidence type="ECO:0000313" key="3">
    <source>
        <dbReference type="Proteomes" id="UP000838821"/>
    </source>
</evidence>
<keyword evidence="3" id="KW-1185">Reference proteome</keyword>
<dbReference type="PANTHER" id="PTHR43798:SF24">
    <property type="entry name" value="CIS-3-ALKYL-4-ALKYLOXETAN-2-ONE DECARBOXYLASE"/>
    <property type="match status" value="1"/>
</dbReference>
<dbReference type="InterPro" id="IPR029058">
    <property type="entry name" value="AB_hydrolase_fold"/>
</dbReference>
<evidence type="ECO:0000259" key="1">
    <source>
        <dbReference type="Pfam" id="PF12697"/>
    </source>
</evidence>
<name>A0ABM9CUS3_9BACL</name>
<comment type="caution">
    <text evidence="2">The sequence shown here is derived from an EMBL/GenBank/DDBJ whole genome shotgun (WGS) entry which is preliminary data.</text>
</comment>
<dbReference type="InterPro" id="IPR050266">
    <property type="entry name" value="AB_hydrolase_sf"/>
</dbReference>
<dbReference type="Pfam" id="PF12697">
    <property type="entry name" value="Abhydrolase_6"/>
    <property type="match status" value="1"/>
</dbReference>
<proteinExistence type="predicted"/>
<dbReference type="Gene3D" id="3.40.50.1820">
    <property type="entry name" value="alpha/beta hydrolase"/>
    <property type="match status" value="1"/>
</dbReference>
<feature type="domain" description="AB hydrolase-1" evidence="1">
    <location>
        <begin position="38"/>
        <end position="262"/>
    </location>
</feature>
<dbReference type="InterPro" id="IPR000073">
    <property type="entry name" value="AB_hydrolase_1"/>
</dbReference>